<dbReference type="eggNOG" id="KOG3538">
    <property type="taxonomic scope" value="Eukaryota"/>
</dbReference>
<reference evidence="1" key="2">
    <citation type="submission" date="2025-08" db="UniProtKB">
        <authorList>
            <consortium name="Ensembl"/>
        </authorList>
    </citation>
    <scope>IDENTIFICATION</scope>
</reference>
<dbReference type="InterPro" id="IPR035914">
    <property type="entry name" value="Sperma_CUB_dom_sf"/>
</dbReference>
<dbReference type="GeneTree" id="ENSGT00940000178229"/>
<dbReference type="InParanoid" id="G3VV20"/>
<keyword evidence="2" id="KW-1185">Reference proteome</keyword>
<dbReference type="Proteomes" id="UP000007648">
    <property type="component" value="Unassembled WGS sequence"/>
</dbReference>
<dbReference type="Ensembl" id="ENSSHAT00000007087.2">
    <property type="protein sequence ID" value="ENSSHAP00000007025.2"/>
    <property type="gene ID" value="ENSSHAG00000006104.2"/>
</dbReference>
<evidence type="ECO:0000313" key="1">
    <source>
        <dbReference type="Ensembl" id="ENSSHAP00000007025.2"/>
    </source>
</evidence>
<dbReference type="STRING" id="9305.ENSSHAP00000007025"/>
<sequence length="205" mass="23211">MTGTQVAKCAVAIGRPLGEMVVFQVLESSLNCSVGEMLLFWGRLTWRKACKNLAGVTFISKTNTLVVRQHLVFPENGVVLQYWSQLATENYHKECDMQLFGPRGEIVIPPRGQEVREQGGCRVFISVAPEARIAIHALNIDLGTEANQTSDSYILIHDMHNMKMVIFHGQQLFYWESAGSQAEIEFSESFQKDHISFQGQYWILK</sequence>
<dbReference type="AlphaFoldDB" id="G3VV20"/>
<protein>
    <submittedName>
        <fullName evidence="1">Uncharacterized protein</fullName>
    </submittedName>
</protein>
<evidence type="ECO:0000313" key="2">
    <source>
        <dbReference type="Proteomes" id="UP000007648"/>
    </source>
</evidence>
<name>G3VV20_SARHA</name>
<reference evidence="1" key="3">
    <citation type="submission" date="2025-09" db="UniProtKB">
        <authorList>
            <consortium name="Ensembl"/>
        </authorList>
    </citation>
    <scope>IDENTIFICATION</scope>
</reference>
<accession>G3VV20</accession>
<proteinExistence type="predicted"/>
<dbReference type="SUPFAM" id="SSF49854">
    <property type="entry name" value="Spermadhesin, CUB domain"/>
    <property type="match status" value="1"/>
</dbReference>
<organism evidence="1 2">
    <name type="scientific">Sarcophilus harrisii</name>
    <name type="common">Tasmanian devil</name>
    <name type="synonym">Sarcophilus laniarius</name>
    <dbReference type="NCBI Taxonomy" id="9305"/>
    <lineage>
        <taxon>Eukaryota</taxon>
        <taxon>Metazoa</taxon>
        <taxon>Chordata</taxon>
        <taxon>Craniata</taxon>
        <taxon>Vertebrata</taxon>
        <taxon>Euteleostomi</taxon>
        <taxon>Mammalia</taxon>
        <taxon>Metatheria</taxon>
        <taxon>Dasyuromorphia</taxon>
        <taxon>Dasyuridae</taxon>
        <taxon>Sarcophilus</taxon>
    </lineage>
</organism>
<dbReference type="HOGENOM" id="CLU_000660_10_1_1"/>
<gene>
    <name evidence="1" type="primary">ADAMTS13</name>
</gene>
<reference evidence="1 2" key="1">
    <citation type="journal article" date="2011" name="Proc. Natl. Acad. Sci. U.S.A.">
        <title>Genetic diversity and population structure of the endangered marsupial Sarcophilus harrisii (Tasmanian devil).</title>
        <authorList>
            <person name="Miller W."/>
            <person name="Hayes V.M."/>
            <person name="Ratan A."/>
            <person name="Petersen D.C."/>
            <person name="Wittekindt N.E."/>
            <person name="Miller J."/>
            <person name="Walenz B."/>
            <person name="Knight J."/>
            <person name="Qi J."/>
            <person name="Zhao F."/>
            <person name="Wang Q."/>
            <person name="Bedoya-Reina O.C."/>
            <person name="Katiyar N."/>
            <person name="Tomsho L.P."/>
            <person name="Kasson L.M."/>
            <person name="Hardie R.A."/>
            <person name="Woodbridge P."/>
            <person name="Tindall E.A."/>
            <person name="Bertelsen M.F."/>
            <person name="Dixon D."/>
            <person name="Pyecroft S."/>
            <person name="Helgen K.M."/>
            <person name="Lesk A.M."/>
            <person name="Pringle T.H."/>
            <person name="Patterson N."/>
            <person name="Zhang Y."/>
            <person name="Kreiss A."/>
            <person name="Woods G.M."/>
            <person name="Jones M.E."/>
            <person name="Schuster S.C."/>
        </authorList>
    </citation>
    <scope>NUCLEOTIDE SEQUENCE [LARGE SCALE GENOMIC DNA]</scope>
</reference>